<sequence>MGEHSYNALPQVIMFVLSFLFWFFIHVDSVKPLSIKLLPIFFFIIFIIFALCCLSSHTLLRLPYVVCDDNVESYRGDFPFNDVESYLGNFPVDVDDVESYFANFSINVDD</sequence>
<comment type="caution">
    <text evidence="2">The sequence shown here is derived from an EMBL/GenBank/DDBJ whole genome shotgun (WGS) entry which is preliminary data.</text>
</comment>
<dbReference type="Proteomes" id="UP000828251">
    <property type="component" value="Unassembled WGS sequence"/>
</dbReference>
<name>A0A9D3ZQL8_9ROSI</name>
<dbReference type="OrthoDB" id="1011656at2759"/>
<proteinExistence type="predicted"/>
<gene>
    <name evidence="2" type="ORF">J1N35_036001</name>
</gene>
<evidence type="ECO:0000256" key="1">
    <source>
        <dbReference type="SAM" id="Phobius"/>
    </source>
</evidence>
<dbReference type="EMBL" id="JAIQCV010000010">
    <property type="protein sequence ID" value="KAH1057936.1"/>
    <property type="molecule type" value="Genomic_DNA"/>
</dbReference>
<feature type="transmembrane region" description="Helical" evidence="1">
    <location>
        <begin position="37"/>
        <end position="60"/>
    </location>
</feature>
<keyword evidence="3" id="KW-1185">Reference proteome</keyword>
<evidence type="ECO:0000313" key="2">
    <source>
        <dbReference type="EMBL" id="KAH1057936.1"/>
    </source>
</evidence>
<keyword evidence="1" id="KW-1133">Transmembrane helix</keyword>
<accession>A0A9D3ZQL8</accession>
<organism evidence="2 3">
    <name type="scientific">Gossypium stocksii</name>
    <dbReference type="NCBI Taxonomy" id="47602"/>
    <lineage>
        <taxon>Eukaryota</taxon>
        <taxon>Viridiplantae</taxon>
        <taxon>Streptophyta</taxon>
        <taxon>Embryophyta</taxon>
        <taxon>Tracheophyta</taxon>
        <taxon>Spermatophyta</taxon>
        <taxon>Magnoliopsida</taxon>
        <taxon>eudicotyledons</taxon>
        <taxon>Gunneridae</taxon>
        <taxon>Pentapetalae</taxon>
        <taxon>rosids</taxon>
        <taxon>malvids</taxon>
        <taxon>Malvales</taxon>
        <taxon>Malvaceae</taxon>
        <taxon>Malvoideae</taxon>
        <taxon>Gossypium</taxon>
    </lineage>
</organism>
<keyword evidence="1" id="KW-0472">Membrane</keyword>
<dbReference type="AlphaFoldDB" id="A0A9D3ZQL8"/>
<reference evidence="2 3" key="1">
    <citation type="journal article" date="2021" name="Plant Biotechnol. J.">
        <title>Multi-omics assisted identification of the key and species-specific regulatory components of drought-tolerant mechanisms in Gossypium stocksii.</title>
        <authorList>
            <person name="Yu D."/>
            <person name="Ke L."/>
            <person name="Zhang D."/>
            <person name="Wu Y."/>
            <person name="Sun Y."/>
            <person name="Mei J."/>
            <person name="Sun J."/>
            <person name="Sun Y."/>
        </authorList>
    </citation>
    <scope>NUCLEOTIDE SEQUENCE [LARGE SCALE GENOMIC DNA]</scope>
    <source>
        <strain evidence="3">cv. E1</strain>
        <tissue evidence="2">Leaf</tissue>
    </source>
</reference>
<protein>
    <submittedName>
        <fullName evidence="2">Uncharacterized protein</fullName>
    </submittedName>
</protein>
<keyword evidence="1" id="KW-0812">Transmembrane</keyword>
<evidence type="ECO:0000313" key="3">
    <source>
        <dbReference type="Proteomes" id="UP000828251"/>
    </source>
</evidence>
<feature type="transmembrane region" description="Helical" evidence="1">
    <location>
        <begin position="6"/>
        <end position="25"/>
    </location>
</feature>